<dbReference type="OrthoDB" id="3941538at2759"/>
<keyword evidence="3 5" id="KW-0862">Zinc</keyword>
<comment type="similarity">
    <text evidence="5">Belongs to the zinc-containing alcohol dehydrogenase family.</text>
</comment>
<protein>
    <submittedName>
        <fullName evidence="8">GroES-like protein</fullName>
    </submittedName>
</protein>
<dbReference type="Gene3D" id="3.90.180.10">
    <property type="entry name" value="Medium-chain alcohol dehydrogenases, catalytic domain"/>
    <property type="match status" value="1"/>
</dbReference>
<evidence type="ECO:0000256" key="2">
    <source>
        <dbReference type="ARBA" id="ARBA00022723"/>
    </source>
</evidence>
<feature type="domain" description="Alcohol dehydrogenase-like N-terminal" evidence="7">
    <location>
        <begin position="27"/>
        <end position="131"/>
    </location>
</feature>
<dbReference type="PANTHER" id="PTHR42813">
    <property type="entry name" value="ZINC-TYPE ALCOHOL DEHYDROGENASE-LIKE"/>
    <property type="match status" value="1"/>
</dbReference>
<evidence type="ECO:0000313" key="9">
    <source>
        <dbReference type="Proteomes" id="UP000245768"/>
    </source>
</evidence>
<keyword evidence="9" id="KW-1185">Reference proteome</keyword>
<organism evidence="8 9">
    <name type="scientific">Acaromyces ingoldii</name>
    <dbReference type="NCBI Taxonomy" id="215250"/>
    <lineage>
        <taxon>Eukaryota</taxon>
        <taxon>Fungi</taxon>
        <taxon>Dikarya</taxon>
        <taxon>Basidiomycota</taxon>
        <taxon>Ustilaginomycotina</taxon>
        <taxon>Exobasidiomycetes</taxon>
        <taxon>Exobasidiales</taxon>
        <taxon>Cryptobasidiaceae</taxon>
        <taxon>Acaromyces</taxon>
    </lineage>
</organism>
<feature type="domain" description="Alcohol dehydrogenase-like C-terminal" evidence="6">
    <location>
        <begin position="184"/>
        <end position="306"/>
    </location>
</feature>
<accession>A0A316YKB7</accession>
<dbReference type="GO" id="GO:0016491">
    <property type="term" value="F:oxidoreductase activity"/>
    <property type="evidence" value="ECO:0007669"/>
    <property type="project" value="UniProtKB-KW"/>
</dbReference>
<dbReference type="GO" id="GO:0008270">
    <property type="term" value="F:zinc ion binding"/>
    <property type="evidence" value="ECO:0007669"/>
    <property type="project" value="InterPro"/>
</dbReference>
<evidence type="ECO:0000256" key="3">
    <source>
        <dbReference type="ARBA" id="ARBA00022833"/>
    </source>
</evidence>
<comment type="cofactor">
    <cofactor evidence="1 5">
        <name>Zn(2+)</name>
        <dbReference type="ChEBI" id="CHEBI:29105"/>
    </cofactor>
</comment>
<dbReference type="Pfam" id="PF00107">
    <property type="entry name" value="ADH_zinc_N"/>
    <property type="match status" value="1"/>
</dbReference>
<dbReference type="SUPFAM" id="SSF51735">
    <property type="entry name" value="NAD(P)-binding Rossmann-fold domains"/>
    <property type="match status" value="1"/>
</dbReference>
<keyword evidence="4" id="KW-0560">Oxidoreductase</keyword>
<evidence type="ECO:0000256" key="4">
    <source>
        <dbReference type="ARBA" id="ARBA00023002"/>
    </source>
</evidence>
<proteinExistence type="inferred from homology"/>
<dbReference type="RefSeq" id="XP_025376857.1">
    <property type="nucleotide sequence ID" value="XM_025519305.1"/>
</dbReference>
<sequence>MSMRSLIIKEPYKVAVEDRPIPKVKDEGDVVVKNKLTALCGSDLHIYHGHQPVPHYDFILGHEFVGEVHEVGPGVKNFKKGDLVVSPFTISCGSCFFCDKGQTSRCEKSKVFGSVVLDGAQAEYVLVPLADTTLYHVPTGLPPEVGVLMADIFPTGFFVARNAYNLLNEHERDDVTAVIIGCGPVGLCAVTAATHFFKNVYAVDQVADRLAEAKKHGAKEAFHLTDDDVVQKIKDVTGGRGADVVCEVVGVEPALHLAVNLIRNWGVISSCGIHTQPVTLKGLDLYNKNIRFQFGRCPVRALFKPALEILTQHAELFKSFIQHTVSIEEAPKYYDLFDKRKVRKTVFKFD</sequence>
<dbReference type="InterPro" id="IPR013154">
    <property type="entry name" value="ADH-like_N"/>
</dbReference>
<keyword evidence="2 5" id="KW-0479">Metal-binding</keyword>
<dbReference type="Proteomes" id="UP000245768">
    <property type="component" value="Unassembled WGS sequence"/>
</dbReference>
<dbReference type="Gene3D" id="3.40.50.720">
    <property type="entry name" value="NAD(P)-binding Rossmann-like Domain"/>
    <property type="match status" value="1"/>
</dbReference>
<dbReference type="InParanoid" id="A0A316YKB7"/>
<dbReference type="InterPro" id="IPR002328">
    <property type="entry name" value="ADH_Zn_CS"/>
</dbReference>
<dbReference type="AlphaFoldDB" id="A0A316YKB7"/>
<name>A0A316YKB7_9BASI</name>
<dbReference type="SUPFAM" id="SSF50129">
    <property type="entry name" value="GroES-like"/>
    <property type="match status" value="1"/>
</dbReference>
<dbReference type="GeneID" id="37041221"/>
<gene>
    <name evidence="8" type="ORF">FA10DRAFT_243221</name>
</gene>
<dbReference type="CDD" id="cd08284">
    <property type="entry name" value="FDH_like_2"/>
    <property type="match status" value="1"/>
</dbReference>
<dbReference type="STRING" id="215250.A0A316YKB7"/>
<dbReference type="Pfam" id="PF08240">
    <property type="entry name" value="ADH_N"/>
    <property type="match status" value="1"/>
</dbReference>
<evidence type="ECO:0000256" key="5">
    <source>
        <dbReference type="RuleBase" id="RU361277"/>
    </source>
</evidence>
<dbReference type="PANTHER" id="PTHR42813:SF2">
    <property type="entry name" value="DEHYDROGENASE, ZINC-CONTAINING, PUTATIVE (AFU_ORTHOLOGUE AFUA_2G02810)-RELATED"/>
    <property type="match status" value="1"/>
</dbReference>
<dbReference type="InterPro" id="IPR011032">
    <property type="entry name" value="GroES-like_sf"/>
</dbReference>
<dbReference type="InterPro" id="IPR036291">
    <property type="entry name" value="NAD(P)-bd_dom_sf"/>
</dbReference>
<evidence type="ECO:0000259" key="6">
    <source>
        <dbReference type="Pfam" id="PF00107"/>
    </source>
</evidence>
<dbReference type="InterPro" id="IPR013149">
    <property type="entry name" value="ADH-like_C"/>
</dbReference>
<evidence type="ECO:0000256" key="1">
    <source>
        <dbReference type="ARBA" id="ARBA00001947"/>
    </source>
</evidence>
<evidence type="ECO:0000313" key="8">
    <source>
        <dbReference type="EMBL" id="PWN89659.1"/>
    </source>
</evidence>
<evidence type="ECO:0000259" key="7">
    <source>
        <dbReference type="Pfam" id="PF08240"/>
    </source>
</evidence>
<dbReference type="PROSITE" id="PS00059">
    <property type="entry name" value="ADH_ZINC"/>
    <property type="match status" value="1"/>
</dbReference>
<dbReference type="EMBL" id="KZ819637">
    <property type="protein sequence ID" value="PWN89659.1"/>
    <property type="molecule type" value="Genomic_DNA"/>
</dbReference>
<reference evidence="8 9" key="1">
    <citation type="journal article" date="2018" name="Mol. Biol. Evol.">
        <title>Broad Genomic Sampling Reveals a Smut Pathogenic Ancestry of the Fungal Clade Ustilaginomycotina.</title>
        <authorList>
            <person name="Kijpornyongpan T."/>
            <person name="Mondo S.J."/>
            <person name="Barry K."/>
            <person name="Sandor L."/>
            <person name="Lee J."/>
            <person name="Lipzen A."/>
            <person name="Pangilinan J."/>
            <person name="LaButti K."/>
            <person name="Hainaut M."/>
            <person name="Henrissat B."/>
            <person name="Grigoriev I.V."/>
            <person name="Spatafora J.W."/>
            <person name="Aime M.C."/>
        </authorList>
    </citation>
    <scope>NUCLEOTIDE SEQUENCE [LARGE SCALE GENOMIC DNA]</scope>
    <source>
        <strain evidence="8 9">MCA 4198</strain>
    </source>
</reference>